<keyword evidence="1" id="KW-1133">Transmembrane helix</keyword>
<keyword evidence="1" id="KW-0472">Membrane</keyword>
<keyword evidence="1" id="KW-0812">Transmembrane</keyword>
<dbReference type="EMBL" id="MPUH01001188">
    <property type="protein sequence ID" value="OMJ69522.1"/>
    <property type="molecule type" value="Genomic_DNA"/>
</dbReference>
<sequence>MLHNDPNVWWRFVIAVGFSFMTIICLYLSKYEKLYLAAVDDDDSYLVENRLLVLKNVSRFAVGQIVNVKLKESGKSTKCYNLEVNIVDGRHFSIFSSGVKDKTMRRQFMIRRFVEEYFESKIKK</sequence>
<reference evidence="2 3" key="1">
    <citation type="submission" date="2016-11" db="EMBL/GenBank/DDBJ databases">
        <title>The macronuclear genome of Stentor coeruleus: a giant cell with tiny introns.</title>
        <authorList>
            <person name="Slabodnick M."/>
            <person name="Ruby J.G."/>
            <person name="Reiff S.B."/>
            <person name="Swart E.C."/>
            <person name="Gosai S."/>
            <person name="Prabakaran S."/>
            <person name="Witkowska E."/>
            <person name="Larue G.E."/>
            <person name="Fisher S."/>
            <person name="Freeman R.M."/>
            <person name="Gunawardena J."/>
            <person name="Chu W."/>
            <person name="Stover N.A."/>
            <person name="Gregory B.D."/>
            <person name="Nowacki M."/>
            <person name="Derisi J."/>
            <person name="Roy S.W."/>
            <person name="Marshall W.F."/>
            <person name="Sood P."/>
        </authorList>
    </citation>
    <scope>NUCLEOTIDE SEQUENCE [LARGE SCALE GENOMIC DNA]</scope>
    <source>
        <strain evidence="2">WM001</strain>
    </source>
</reference>
<evidence type="ECO:0000256" key="1">
    <source>
        <dbReference type="SAM" id="Phobius"/>
    </source>
</evidence>
<dbReference type="AlphaFoldDB" id="A0A1R2AYE1"/>
<comment type="caution">
    <text evidence="2">The sequence shown here is derived from an EMBL/GenBank/DDBJ whole genome shotgun (WGS) entry which is preliminary data.</text>
</comment>
<accession>A0A1R2AYE1</accession>
<feature type="transmembrane region" description="Helical" evidence="1">
    <location>
        <begin position="12"/>
        <end position="29"/>
    </location>
</feature>
<evidence type="ECO:0000313" key="2">
    <source>
        <dbReference type="EMBL" id="OMJ69522.1"/>
    </source>
</evidence>
<organism evidence="2 3">
    <name type="scientific">Stentor coeruleus</name>
    <dbReference type="NCBI Taxonomy" id="5963"/>
    <lineage>
        <taxon>Eukaryota</taxon>
        <taxon>Sar</taxon>
        <taxon>Alveolata</taxon>
        <taxon>Ciliophora</taxon>
        <taxon>Postciliodesmatophora</taxon>
        <taxon>Heterotrichea</taxon>
        <taxon>Heterotrichida</taxon>
        <taxon>Stentoridae</taxon>
        <taxon>Stentor</taxon>
    </lineage>
</organism>
<dbReference type="Proteomes" id="UP000187209">
    <property type="component" value="Unassembled WGS sequence"/>
</dbReference>
<protein>
    <submittedName>
        <fullName evidence="2">Uncharacterized protein</fullName>
    </submittedName>
</protein>
<gene>
    <name evidence="2" type="ORF">SteCoe_32733</name>
</gene>
<evidence type="ECO:0000313" key="3">
    <source>
        <dbReference type="Proteomes" id="UP000187209"/>
    </source>
</evidence>
<name>A0A1R2AYE1_9CILI</name>
<proteinExistence type="predicted"/>
<keyword evidence="3" id="KW-1185">Reference proteome</keyword>